<dbReference type="KEGG" id="lact:D7I46_11375"/>
<reference evidence="1 2" key="1">
    <citation type="submission" date="2018-09" db="EMBL/GenBank/DDBJ databases">
        <title>Genome sequencing of strain 1JSPR-7.</title>
        <authorList>
            <person name="Heo J."/>
            <person name="Kim S.-J."/>
            <person name="Kwon S.-W."/>
        </authorList>
    </citation>
    <scope>NUCLEOTIDE SEQUENCE [LARGE SCALE GENOMIC DNA]</scope>
    <source>
        <strain evidence="1 2">1JSPR-7</strain>
    </source>
</reference>
<organism evidence="1 2">
    <name type="scientific">Lactococcus allomyrinae</name>
    <dbReference type="NCBI Taxonomy" id="2419773"/>
    <lineage>
        <taxon>Bacteria</taxon>
        <taxon>Bacillati</taxon>
        <taxon>Bacillota</taxon>
        <taxon>Bacilli</taxon>
        <taxon>Lactobacillales</taxon>
        <taxon>Streptococcaceae</taxon>
        <taxon>Lactococcus</taxon>
    </lineage>
</organism>
<gene>
    <name evidence="1" type="ORF">D7I46_11375</name>
</gene>
<dbReference type="RefSeq" id="WP_120772974.1">
    <property type="nucleotide sequence ID" value="NZ_CP032627.1"/>
</dbReference>
<dbReference type="InterPro" id="IPR022345">
    <property type="entry name" value="Phage_69_Orf23_MTP"/>
</dbReference>
<dbReference type="AlphaFoldDB" id="A0A387BCL5"/>
<evidence type="ECO:0000313" key="1">
    <source>
        <dbReference type="EMBL" id="AYG01605.1"/>
    </source>
</evidence>
<dbReference type="OrthoDB" id="2044969at2"/>
<sequence>MADTTTPVQIEGKRVVYLYRLYSDRLTVGASALAFQTENEHTISADSDITATKDGNLVKTKPVSEEITATSLLATHSPLIQKFKDAVRSGETVEIWEINLDEPTADGEKYEAEYFQAIMTEFTLKTNAEDIAEVDTKFAVNGAGKSGEATLSAENQAIVDYIFQDTTVTNPA</sequence>
<accession>A0A387BCL5</accession>
<evidence type="ECO:0000313" key="2">
    <source>
        <dbReference type="Proteomes" id="UP000269374"/>
    </source>
</evidence>
<proteinExistence type="predicted"/>
<dbReference type="EMBL" id="CP032627">
    <property type="protein sequence ID" value="AYG01605.1"/>
    <property type="molecule type" value="Genomic_DNA"/>
</dbReference>
<keyword evidence="2" id="KW-1185">Reference proteome</keyword>
<dbReference type="PRINTS" id="PR01997">
    <property type="entry name" value="MTP2FAMILY"/>
</dbReference>
<dbReference type="NCBIfam" id="TIGR02126">
    <property type="entry name" value="phgtail_TP901_1"/>
    <property type="match status" value="1"/>
</dbReference>
<dbReference type="InterPro" id="IPR011855">
    <property type="entry name" value="Phgtail_TP901_1"/>
</dbReference>
<dbReference type="Proteomes" id="UP000269374">
    <property type="component" value="Chromosome"/>
</dbReference>
<protein>
    <submittedName>
        <fullName evidence="1">Phage major tail protein, TP901-1 family</fullName>
    </submittedName>
</protein>
<name>A0A387BCL5_9LACT</name>
<dbReference type="Pfam" id="PF06199">
    <property type="entry name" value="Phage_tail_2"/>
    <property type="match status" value="1"/>
</dbReference>